<proteinExistence type="inferred from homology"/>
<comment type="catalytic activity">
    <reaction evidence="7 8">
        <text>D-arabinose 5-phosphate + phosphoenolpyruvate + H2O = 3-deoxy-alpha-D-manno-2-octulosonate-8-phosphate + phosphate</text>
        <dbReference type="Rhea" id="RHEA:14053"/>
        <dbReference type="ChEBI" id="CHEBI:15377"/>
        <dbReference type="ChEBI" id="CHEBI:43474"/>
        <dbReference type="ChEBI" id="CHEBI:57693"/>
        <dbReference type="ChEBI" id="CHEBI:58702"/>
        <dbReference type="ChEBI" id="CHEBI:85985"/>
        <dbReference type="EC" id="2.5.1.55"/>
    </reaction>
</comment>
<dbReference type="InterPro" id="IPR006269">
    <property type="entry name" value="KDO8P_synthase"/>
</dbReference>
<keyword evidence="5 8" id="KW-0963">Cytoplasm</keyword>
<dbReference type="PANTHER" id="PTHR21057">
    <property type="entry name" value="PHOSPHO-2-DEHYDRO-3-DEOXYHEPTONATE ALDOLASE"/>
    <property type="match status" value="1"/>
</dbReference>
<reference evidence="10 11" key="1">
    <citation type="submission" date="2016-10" db="EMBL/GenBank/DDBJ databases">
        <authorList>
            <person name="de Groot N.N."/>
        </authorList>
    </citation>
    <scope>NUCLEOTIDE SEQUENCE [LARGE SCALE GENOMIC DNA]</scope>
    <source>
        <strain evidence="10 11">DSM 9990</strain>
    </source>
</reference>
<dbReference type="EC" id="2.5.1.55" evidence="8"/>
<dbReference type="Pfam" id="PF00793">
    <property type="entry name" value="DAHP_synth_1"/>
    <property type="match status" value="1"/>
</dbReference>
<evidence type="ECO:0000256" key="5">
    <source>
        <dbReference type="ARBA" id="ARBA00022490"/>
    </source>
</evidence>
<name>A0A1I4VIS3_9BACT</name>
<evidence type="ECO:0000256" key="6">
    <source>
        <dbReference type="ARBA" id="ARBA00022679"/>
    </source>
</evidence>
<accession>A0A1I4VIS3</accession>
<dbReference type="STRING" id="39841.SAMN05660836_02308"/>
<dbReference type="InterPro" id="IPR006218">
    <property type="entry name" value="DAHP1/KDSA"/>
</dbReference>
<evidence type="ECO:0000256" key="8">
    <source>
        <dbReference type="HAMAP-Rule" id="MF_00056"/>
    </source>
</evidence>
<evidence type="ECO:0000313" key="10">
    <source>
        <dbReference type="EMBL" id="SFN01138.1"/>
    </source>
</evidence>
<comment type="pathway">
    <text evidence="2">Bacterial outer membrane biogenesis; lipopolysaccharide biosynthesis.</text>
</comment>
<dbReference type="InterPro" id="IPR013785">
    <property type="entry name" value="Aldolase_TIM"/>
</dbReference>
<comment type="subcellular location">
    <subcellularLocation>
        <location evidence="1 8">Cytoplasm</location>
    </subcellularLocation>
</comment>
<dbReference type="Proteomes" id="UP000199611">
    <property type="component" value="Unassembled WGS sequence"/>
</dbReference>
<dbReference type="GO" id="GO:0005737">
    <property type="term" value="C:cytoplasm"/>
    <property type="evidence" value="ECO:0007669"/>
    <property type="project" value="UniProtKB-SubCell"/>
</dbReference>
<feature type="domain" description="DAHP synthetase I/KDSA" evidence="9">
    <location>
        <begin position="18"/>
        <end position="265"/>
    </location>
</feature>
<protein>
    <recommendedName>
        <fullName evidence="8">2-dehydro-3-deoxyphosphooctonate aldolase</fullName>
        <ecNumber evidence="8">2.5.1.55</ecNumber>
    </recommendedName>
    <alternativeName>
        <fullName evidence="8">3-deoxy-D-manno-octulosonic acid 8-phosphate synthase</fullName>
    </alternativeName>
    <alternativeName>
        <fullName evidence="8">KDO-8-phosphate synthase</fullName>
        <shortName evidence="8">KDO 8-P synthase</shortName>
        <shortName evidence="8">KDOPS</shortName>
    </alternativeName>
    <alternativeName>
        <fullName evidence="8">Phospho-2-dehydro-3-deoxyoctonate aldolase</fullName>
    </alternativeName>
</protein>
<keyword evidence="8" id="KW-0448">Lipopolysaccharide biosynthesis</keyword>
<dbReference type="AlphaFoldDB" id="A0A1I4VIS3"/>
<comment type="pathway">
    <text evidence="3 8">Carbohydrate biosynthesis; 3-deoxy-D-manno-octulosonate biosynthesis; 3-deoxy-D-manno-octulosonate from D-ribulose 5-phosphate: step 2/3.</text>
</comment>
<dbReference type="RefSeq" id="WP_093395947.1">
    <property type="nucleotide sequence ID" value="NZ_FOUU01000010.1"/>
</dbReference>
<comment type="similarity">
    <text evidence="4 8">Belongs to the KdsA family.</text>
</comment>
<evidence type="ECO:0000259" key="9">
    <source>
        <dbReference type="Pfam" id="PF00793"/>
    </source>
</evidence>
<dbReference type="GO" id="GO:0019294">
    <property type="term" value="P:keto-3-deoxy-D-manno-octulosonic acid biosynthetic process"/>
    <property type="evidence" value="ECO:0007669"/>
    <property type="project" value="UniProtKB-UniRule"/>
</dbReference>
<evidence type="ECO:0000256" key="1">
    <source>
        <dbReference type="ARBA" id="ARBA00004496"/>
    </source>
</evidence>
<keyword evidence="11" id="KW-1185">Reference proteome</keyword>
<dbReference type="SUPFAM" id="SSF51569">
    <property type="entry name" value="Aldolase"/>
    <property type="match status" value="1"/>
</dbReference>
<dbReference type="HAMAP" id="MF_00056">
    <property type="entry name" value="KDO8P_synth"/>
    <property type="match status" value="1"/>
</dbReference>
<evidence type="ECO:0000256" key="2">
    <source>
        <dbReference type="ARBA" id="ARBA00004756"/>
    </source>
</evidence>
<dbReference type="UniPathway" id="UPA00357">
    <property type="reaction ID" value="UER00474"/>
</dbReference>
<dbReference type="GO" id="GO:0008676">
    <property type="term" value="F:3-deoxy-8-phosphooctulonate synthase activity"/>
    <property type="evidence" value="ECO:0007669"/>
    <property type="project" value="UniProtKB-UniRule"/>
</dbReference>
<dbReference type="UniPathway" id="UPA00030"/>
<evidence type="ECO:0000256" key="7">
    <source>
        <dbReference type="ARBA" id="ARBA00049112"/>
    </source>
</evidence>
<sequence length="275" mass="30295">MKSNALWRNLSSRQIGPFVIAGPCVMESYELMYETASYIKNLCDRLGLTFVFKSSYDKANRTSIRSFRGPGLQKGLAWLERLKAELKVFTLTDVHSPEEARAAASVVDVLQIPAFLCRQTDLITAAASTGRIINVKKGQFLAPWDMKNVIEKIRSRENEKIILTERGSCFGYNNLVVDMRSITIMKALGFPVVIDATHSVQRPGGLGSCSGGERDFVPVIARAAVAAGADGVFLEVHPKPDEALCDGPNSWYLNRLEGLLKNLKAIYHAVTTGEQ</sequence>
<dbReference type="EMBL" id="FOUU01000010">
    <property type="protein sequence ID" value="SFN01138.1"/>
    <property type="molecule type" value="Genomic_DNA"/>
</dbReference>
<dbReference type="Gene3D" id="3.20.20.70">
    <property type="entry name" value="Aldolase class I"/>
    <property type="match status" value="1"/>
</dbReference>
<dbReference type="OrthoDB" id="9802281at2"/>
<gene>
    <name evidence="8" type="primary">kdsA</name>
    <name evidence="10" type="ORF">SAMN05660836_02308</name>
</gene>
<keyword evidence="6 8" id="KW-0808">Transferase</keyword>
<evidence type="ECO:0000313" key="11">
    <source>
        <dbReference type="Proteomes" id="UP000199611"/>
    </source>
</evidence>
<evidence type="ECO:0000256" key="3">
    <source>
        <dbReference type="ARBA" id="ARBA00004845"/>
    </source>
</evidence>
<dbReference type="NCBIfam" id="NF003543">
    <property type="entry name" value="PRK05198.1"/>
    <property type="match status" value="1"/>
</dbReference>
<organism evidence="10 11">
    <name type="scientific">Thermodesulforhabdus norvegica</name>
    <dbReference type="NCBI Taxonomy" id="39841"/>
    <lineage>
        <taxon>Bacteria</taxon>
        <taxon>Pseudomonadati</taxon>
        <taxon>Thermodesulfobacteriota</taxon>
        <taxon>Syntrophobacteria</taxon>
        <taxon>Syntrophobacterales</taxon>
        <taxon>Thermodesulforhabdaceae</taxon>
        <taxon>Thermodesulforhabdus</taxon>
    </lineage>
</organism>
<evidence type="ECO:0000256" key="4">
    <source>
        <dbReference type="ARBA" id="ARBA00010499"/>
    </source>
</evidence>
<dbReference type="NCBIfam" id="TIGR01362">
    <property type="entry name" value="KDO8P_synth"/>
    <property type="match status" value="1"/>
</dbReference>